<accession>A0A645D8Y4</accession>
<evidence type="ECO:0000256" key="1">
    <source>
        <dbReference type="ARBA" id="ARBA00022679"/>
    </source>
</evidence>
<dbReference type="InterPro" id="IPR036968">
    <property type="entry name" value="Enolpyruvate_Tfrase_sf"/>
</dbReference>
<name>A0A645D8Y4_9ZZZZ</name>
<dbReference type="AlphaFoldDB" id="A0A645D8Y4"/>
<dbReference type="GO" id="GO:0003866">
    <property type="term" value="F:3-phosphoshikimate 1-carboxyvinyltransferase activity"/>
    <property type="evidence" value="ECO:0007669"/>
    <property type="project" value="UniProtKB-EC"/>
</dbReference>
<dbReference type="GO" id="GO:0009423">
    <property type="term" value="P:chorismate biosynthetic process"/>
    <property type="evidence" value="ECO:0007669"/>
    <property type="project" value="TreeGrafter"/>
</dbReference>
<dbReference type="EMBL" id="VSSQ01033982">
    <property type="protein sequence ID" value="MPM85774.1"/>
    <property type="molecule type" value="Genomic_DNA"/>
</dbReference>
<dbReference type="InterPro" id="IPR001986">
    <property type="entry name" value="Enolpyruvate_Tfrase_dom"/>
</dbReference>
<protein>
    <submittedName>
        <fullName evidence="3">3-phosphoshikimate 1-carboxyvinyltransferase</fullName>
        <ecNumber evidence="3">2.5.1.19</ecNumber>
    </submittedName>
</protein>
<dbReference type="PANTHER" id="PTHR21090:SF5">
    <property type="entry name" value="PENTAFUNCTIONAL AROM POLYPEPTIDE"/>
    <property type="match status" value="1"/>
</dbReference>
<dbReference type="PANTHER" id="PTHR21090">
    <property type="entry name" value="AROM/DEHYDROQUINATE SYNTHASE"/>
    <property type="match status" value="1"/>
</dbReference>
<dbReference type="SUPFAM" id="SSF55205">
    <property type="entry name" value="EPT/RTPC-like"/>
    <property type="match status" value="1"/>
</dbReference>
<evidence type="ECO:0000259" key="2">
    <source>
        <dbReference type="Pfam" id="PF00275"/>
    </source>
</evidence>
<dbReference type="Pfam" id="PF00275">
    <property type="entry name" value="EPSP_synthase"/>
    <property type="match status" value="1"/>
</dbReference>
<organism evidence="3">
    <name type="scientific">bioreactor metagenome</name>
    <dbReference type="NCBI Taxonomy" id="1076179"/>
    <lineage>
        <taxon>unclassified sequences</taxon>
        <taxon>metagenomes</taxon>
        <taxon>ecological metagenomes</taxon>
    </lineage>
</organism>
<dbReference type="EC" id="2.5.1.19" evidence="3"/>
<dbReference type="Gene3D" id="3.65.10.10">
    <property type="entry name" value="Enolpyruvate transferase domain"/>
    <property type="match status" value="1"/>
</dbReference>
<dbReference type="InterPro" id="IPR013792">
    <property type="entry name" value="RNA3'P_cycl/enolpyr_Trfase_a/b"/>
</dbReference>
<evidence type="ECO:0000313" key="3">
    <source>
        <dbReference type="EMBL" id="MPM85774.1"/>
    </source>
</evidence>
<reference evidence="3" key="1">
    <citation type="submission" date="2019-08" db="EMBL/GenBank/DDBJ databases">
        <authorList>
            <person name="Kucharzyk K."/>
            <person name="Murdoch R.W."/>
            <person name="Higgins S."/>
            <person name="Loffler F."/>
        </authorList>
    </citation>
    <scope>NUCLEOTIDE SEQUENCE</scope>
</reference>
<proteinExistence type="predicted"/>
<sequence length="243" mass="25867">MTKLAEEPYVEITLEWLKRLQVRCVAAADLRHFVIPDSGYRGFTATIPADFSTAAFPLGAGLLAAGSEGVAIRNLDFGDAQGDKAVFAMVETLGARLRRGADGTVTVHRSPGLQSGRLDLNATPDALPLLAALAAANDGMTLELANVPEARLKETDRIACMTAELRKMGADVTELSDGMIVRGRRLRGAALHSYDDHRIVMALAVAALAAEGESTIHAAEACAVTYPDFVKDFQALGADFRLE</sequence>
<keyword evidence="1 3" id="KW-0808">Transferase</keyword>
<feature type="domain" description="Enolpyruvate transferase" evidence="2">
    <location>
        <begin position="3"/>
        <end position="231"/>
    </location>
</feature>
<comment type="caution">
    <text evidence="3">The sequence shown here is derived from an EMBL/GenBank/DDBJ whole genome shotgun (WGS) entry which is preliminary data.</text>
</comment>
<gene>
    <name evidence="3" type="primary">aroA_37</name>
    <name evidence="3" type="ORF">SDC9_132855</name>
</gene>